<dbReference type="EMBL" id="SNSC02000004">
    <property type="protein sequence ID" value="TID25420.1"/>
    <property type="molecule type" value="Genomic_DNA"/>
</dbReference>
<keyword evidence="2" id="KW-1185">Reference proteome</keyword>
<proteinExistence type="predicted"/>
<name>A0A4Z1PNW9_9PEZI</name>
<accession>A0A4Z1PNW9</accession>
<protein>
    <submittedName>
        <fullName evidence="1">Uncharacterized protein</fullName>
    </submittedName>
</protein>
<comment type="caution">
    <text evidence="1">The sequence shown here is derived from an EMBL/GenBank/DDBJ whole genome shotgun (WGS) entry which is preliminary data.</text>
</comment>
<organism evidence="1 2">
    <name type="scientific">Venturia nashicola</name>
    <dbReference type="NCBI Taxonomy" id="86259"/>
    <lineage>
        <taxon>Eukaryota</taxon>
        <taxon>Fungi</taxon>
        <taxon>Dikarya</taxon>
        <taxon>Ascomycota</taxon>
        <taxon>Pezizomycotina</taxon>
        <taxon>Dothideomycetes</taxon>
        <taxon>Pleosporomycetidae</taxon>
        <taxon>Venturiales</taxon>
        <taxon>Venturiaceae</taxon>
        <taxon>Venturia</taxon>
    </lineage>
</organism>
<sequence length="88" mass="9564">MPPRTLTPAVANIDERRNLRLLSTFNPHTLPVPTIIAYEQTDKANTIICHYCNLASICSPTTVNANHAWLAQGKEMTDDGTGALSQAS</sequence>
<reference evidence="1 2" key="1">
    <citation type="submission" date="2019-04" db="EMBL/GenBank/DDBJ databases">
        <title>High contiguity whole genome sequence and gene annotation resource for two Venturia nashicola isolates.</title>
        <authorList>
            <person name="Prokchorchik M."/>
            <person name="Won K."/>
            <person name="Lee Y."/>
            <person name="Choi E.D."/>
            <person name="Segonzac C."/>
            <person name="Sohn K.H."/>
        </authorList>
    </citation>
    <scope>NUCLEOTIDE SEQUENCE [LARGE SCALE GENOMIC DNA]</scope>
    <source>
        <strain evidence="1 2">PRI2</strain>
    </source>
</reference>
<evidence type="ECO:0000313" key="1">
    <source>
        <dbReference type="EMBL" id="TID25420.1"/>
    </source>
</evidence>
<evidence type="ECO:0000313" key="2">
    <source>
        <dbReference type="Proteomes" id="UP000298493"/>
    </source>
</evidence>
<dbReference type="AlphaFoldDB" id="A0A4Z1PNW9"/>
<gene>
    <name evidence="1" type="ORF">E6O75_ATG04625</name>
</gene>
<dbReference type="Proteomes" id="UP000298493">
    <property type="component" value="Unassembled WGS sequence"/>
</dbReference>